<proteinExistence type="inferred from homology"/>
<evidence type="ECO:0000256" key="2">
    <source>
        <dbReference type="RuleBase" id="RU003749"/>
    </source>
</evidence>
<keyword evidence="5" id="KW-1185">Reference proteome</keyword>
<name>A0A919QYT0_9ACTN</name>
<accession>A0A919QYT0</accession>
<dbReference type="NCBIfam" id="TIGR00377">
    <property type="entry name" value="ant_ant_sig"/>
    <property type="match status" value="1"/>
</dbReference>
<evidence type="ECO:0000256" key="1">
    <source>
        <dbReference type="ARBA" id="ARBA00009013"/>
    </source>
</evidence>
<evidence type="ECO:0000259" key="3">
    <source>
        <dbReference type="PROSITE" id="PS50801"/>
    </source>
</evidence>
<dbReference type="AlphaFoldDB" id="A0A919QYT0"/>
<feature type="domain" description="STAS" evidence="3">
    <location>
        <begin position="16"/>
        <end position="112"/>
    </location>
</feature>
<dbReference type="InterPro" id="IPR036513">
    <property type="entry name" value="STAS_dom_sf"/>
</dbReference>
<evidence type="ECO:0000313" key="4">
    <source>
        <dbReference type="EMBL" id="GII76596.1"/>
    </source>
</evidence>
<dbReference type="SUPFAM" id="SSF52091">
    <property type="entry name" value="SpoIIaa-like"/>
    <property type="match status" value="1"/>
</dbReference>
<dbReference type="InterPro" id="IPR002645">
    <property type="entry name" value="STAS_dom"/>
</dbReference>
<dbReference type="Proteomes" id="UP000655287">
    <property type="component" value="Unassembled WGS sequence"/>
</dbReference>
<dbReference type="RefSeq" id="WP_203983225.1">
    <property type="nucleotide sequence ID" value="NZ_BOOU01000024.1"/>
</dbReference>
<protein>
    <recommendedName>
        <fullName evidence="2">Anti-sigma factor antagonist</fullName>
    </recommendedName>
</protein>
<reference evidence="4" key="1">
    <citation type="submission" date="2021-01" db="EMBL/GenBank/DDBJ databases">
        <title>Whole genome shotgun sequence of Sphaerisporangium rufum NBRC 109079.</title>
        <authorList>
            <person name="Komaki H."/>
            <person name="Tamura T."/>
        </authorList>
    </citation>
    <scope>NUCLEOTIDE SEQUENCE</scope>
    <source>
        <strain evidence="4">NBRC 109079</strain>
    </source>
</reference>
<dbReference type="Gene3D" id="3.30.750.24">
    <property type="entry name" value="STAS domain"/>
    <property type="match status" value="1"/>
</dbReference>
<dbReference type="PANTHER" id="PTHR33495:SF2">
    <property type="entry name" value="ANTI-SIGMA FACTOR ANTAGONIST TM_1081-RELATED"/>
    <property type="match status" value="1"/>
</dbReference>
<gene>
    <name evidence="4" type="ORF">Sru01_15780</name>
</gene>
<dbReference type="PROSITE" id="PS50801">
    <property type="entry name" value="STAS"/>
    <property type="match status" value="1"/>
</dbReference>
<comment type="similarity">
    <text evidence="1 2">Belongs to the anti-sigma-factor antagonist family.</text>
</comment>
<dbReference type="CDD" id="cd07043">
    <property type="entry name" value="STAS_anti-anti-sigma_factors"/>
    <property type="match status" value="1"/>
</dbReference>
<organism evidence="4 5">
    <name type="scientific">Sphaerisporangium rufum</name>
    <dbReference type="NCBI Taxonomy" id="1381558"/>
    <lineage>
        <taxon>Bacteria</taxon>
        <taxon>Bacillati</taxon>
        <taxon>Actinomycetota</taxon>
        <taxon>Actinomycetes</taxon>
        <taxon>Streptosporangiales</taxon>
        <taxon>Streptosporangiaceae</taxon>
        <taxon>Sphaerisporangium</taxon>
    </lineage>
</organism>
<dbReference type="EMBL" id="BOOU01000024">
    <property type="protein sequence ID" value="GII76596.1"/>
    <property type="molecule type" value="Genomic_DNA"/>
</dbReference>
<dbReference type="Pfam" id="PF13466">
    <property type="entry name" value="STAS_2"/>
    <property type="match status" value="1"/>
</dbReference>
<sequence>MQEKTQLNVEVVPAGPGVTRLVMTGDLDYHTAGDLSALLPGLFGAQAGQGTVMEADLSGLEFIDSSGVAALIHLYQACEQHEMALRIVALTSYLRHLFQVTALDRLFDLPTL</sequence>
<dbReference type="InterPro" id="IPR003658">
    <property type="entry name" value="Anti-sigma_ant"/>
</dbReference>
<dbReference type="GO" id="GO:0043856">
    <property type="term" value="F:anti-sigma factor antagonist activity"/>
    <property type="evidence" value="ECO:0007669"/>
    <property type="project" value="InterPro"/>
</dbReference>
<dbReference type="PANTHER" id="PTHR33495">
    <property type="entry name" value="ANTI-SIGMA FACTOR ANTAGONIST TM_1081-RELATED-RELATED"/>
    <property type="match status" value="1"/>
</dbReference>
<comment type="caution">
    <text evidence="4">The sequence shown here is derived from an EMBL/GenBank/DDBJ whole genome shotgun (WGS) entry which is preliminary data.</text>
</comment>
<evidence type="ECO:0000313" key="5">
    <source>
        <dbReference type="Proteomes" id="UP000655287"/>
    </source>
</evidence>
<dbReference type="InterPro" id="IPR058548">
    <property type="entry name" value="MlaB-like_STAS"/>
</dbReference>